<dbReference type="InterPro" id="IPR017853">
    <property type="entry name" value="GH"/>
</dbReference>
<comment type="similarity">
    <text evidence="2">Belongs to the glycosyl hydrolase 2 family.</text>
</comment>
<dbReference type="GO" id="GO:0005975">
    <property type="term" value="P:carbohydrate metabolic process"/>
    <property type="evidence" value="ECO:0007669"/>
    <property type="project" value="InterPro"/>
</dbReference>
<gene>
    <name evidence="9" type="ORF">B5E41_00515</name>
</gene>
<feature type="domain" description="Beta-mannosidase-like galactose-binding" evidence="8">
    <location>
        <begin position="11"/>
        <end position="180"/>
    </location>
</feature>
<evidence type="ECO:0000313" key="9">
    <source>
        <dbReference type="EMBL" id="OWO96813.1"/>
    </source>
</evidence>
<keyword evidence="5" id="KW-0326">Glycosidase</keyword>
<dbReference type="EC" id="3.2.1.25" evidence="3"/>
<proteinExistence type="inferred from homology"/>
<dbReference type="SUPFAM" id="SSF49303">
    <property type="entry name" value="beta-Galactosidase/glucuronidase domain"/>
    <property type="match status" value="1"/>
</dbReference>
<dbReference type="InterPro" id="IPR036156">
    <property type="entry name" value="Beta-gal/glucu_dom_sf"/>
</dbReference>
<name>A0A246E1B9_9HYPH</name>
<dbReference type="PANTHER" id="PTHR43730">
    <property type="entry name" value="BETA-MANNOSIDASE"/>
    <property type="match status" value="1"/>
</dbReference>
<accession>A0A246E1B9</accession>
<dbReference type="InterPro" id="IPR050887">
    <property type="entry name" value="Beta-mannosidase_GH2"/>
</dbReference>
<sequence length="847" mass="94778">MIEKTALNSGWTLTCNDTGRPHLPDAIAATVPGCVHTDLLAGRLIPDPYIDVNEITNDWVGRADWTYRCRFEATPDEGNVQELVFDGLDTIAVISLNGEEIGRTFNMHRTYRFDVSELLKAGANELSVTFRSAYAYGAEMEKQYGYRPNNYPGPGNLMRKMACNFGWDWGPTLVTAGLWKTVRLESWNRARLAETRVSASLAGGEGLVTVHARLARHGNARPCRLTAAIGGVTTTAAIAPGEDTVAFEISLPSPQLWWPHHLGAQPLYPLTLMLIDEASGDQLDRIERELGFRSLRLDTSADAHGSAFTFVINDVPLFIAGANWIPDDCFPSRVTADRYAARIEEAKAANIHMLRVWGGGIFETDEFYEACDRMGMLVWQDFLFACAAYPEEEPLRSEVEAEVRDNVVRLMPHASLILWNGNNENIWGFDEWGWRPIIKADESWGLGYYLDLLPRLCAELDPDRPYYPGSPYSGSMEIEPNADAHGCKHIWDVWNDVGYEVYRDYIPRFCSEFGWQAPPAWATIEESVHDQPLTPQSNGVFHHQKATQGNEKLIRGLAGHLPEPKTMEDWHFATQLNQARAIRFGIEHMRSHRDICKGAVVWQFNDCWPVTSWAALDSAGRRKPLWYALKAAYDPRLLTIQPRDGGLSAVAVNERTLFWRAKISGRRLKLDGTVLAEFEFWRLLCDRFEAKEFPLPKHIVRPDLPTEEVIVVEMLDRRALHYFVEDIELALSVPRLAVDVAAFGGGYAVKVTAENFVKDLCLMADRLDPDAVVDTMLVTLLPGESHVFAVRTAKVIAAADITIGTVLRSANDLVAGGDKGGRSLSTPSSPRGEKRRCRDLPGSLQPL</sequence>
<keyword evidence="4" id="KW-0378">Hydrolase</keyword>
<evidence type="ECO:0000256" key="2">
    <source>
        <dbReference type="ARBA" id="ARBA00007401"/>
    </source>
</evidence>
<organism evidence="9 10">
    <name type="scientific">Rhizobium esperanzae</name>
    <dbReference type="NCBI Taxonomy" id="1967781"/>
    <lineage>
        <taxon>Bacteria</taxon>
        <taxon>Pseudomonadati</taxon>
        <taxon>Pseudomonadota</taxon>
        <taxon>Alphaproteobacteria</taxon>
        <taxon>Hyphomicrobiales</taxon>
        <taxon>Rhizobiaceae</taxon>
        <taxon>Rhizobium/Agrobacterium group</taxon>
        <taxon>Rhizobium</taxon>
    </lineage>
</organism>
<dbReference type="SUPFAM" id="SSF49785">
    <property type="entry name" value="Galactose-binding domain-like"/>
    <property type="match status" value="1"/>
</dbReference>
<comment type="caution">
    <text evidence="9">The sequence shown here is derived from an EMBL/GenBank/DDBJ whole genome shotgun (WGS) entry which is preliminary data.</text>
</comment>
<dbReference type="SUPFAM" id="SSF51445">
    <property type="entry name" value="(Trans)glycosidases"/>
    <property type="match status" value="1"/>
</dbReference>
<feature type="domain" description="Glycoside hydrolase family 2 immunoglobulin-like beta-sandwich" evidence="7">
    <location>
        <begin position="228"/>
        <end position="293"/>
    </location>
</feature>
<dbReference type="InterPro" id="IPR008979">
    <property type="entry name" value="Galactose-bd-like_sf"/>
</dbReference>
<dbReference type="Pfam" id="PF00703">
    <property type="entry name" value="Glyco_hydro_2"/>
    <property type="match status" value="1"/>
</dbReference>
<dbReference type="Gene3D" id="3.20.20.80">
    <property type="entry name" value="Glycosidases"/>
    <property type="match status" value="1"/>
</dbReference>
<evidence type="ECO:0000256" key="4">
    <source>
        <dbReference type="ARBA" id="ARBA00022801"/>
    </source>
</evidence>
<evidence type="ECO:0000256" key="5">
    <source>
        <dbReference type="ARBA" id="ARBA00023295"/>
    </source>
</evidence>
<dbReference type="PANTHER" id="PTHR43730:SF1">
    <property type="entry name" value="BETA-MANNOSIDASE"/>
    <property type="match status" value="1"/>
</dbReference>
<evidence type="ECO:0000256" key="1">
    <source>
        <dbReference type="ARBA" id="ARBA00000829"/>
    </source>
</evidence>
<dbReference type="EMBL" id="MXPU01000001">
    <property type="protein sequence ID" value="OWO96813.1"/>
    <property type="molecule type" value="Genomic_DNA"/>
</dbReference>
<dbReference type="AlphaFoldDB" id="A0A246E1B9"/>
<dbReference type="FunFam" id="3.20.20.80:FF:000050">
    <property type="entry name" value="Beta-mannosidase B"/>
    <property type="match status" value="1"/>
</dbReference>
<dbReference type="Gene3D" id="2.60.120.260">
    <property type="entry name" value="Galactose-binding domain-like"/>
    <property type="match status" value="1"/>
</dbReference>
<evidence type="ECO:0000256" key="3">
    <source>
        <dbReference type="ARBA" id="ARBA00012754"/>
    </source>
</evidence>
<dbReference type="GO" id="GO:0006516">
    <property type="term" value="P:glycoprotein catabolic process"/>
    <property type="evidence" value="ECO:0007669"/>
    <property type="project" value="TreeGrafter"/>
</dbReference>
<dbReference type="GO" id="GO:0004567">
    <property type="term" value="F:beta-mannosidase activity"/>
    <property type="evidence" value="ECO:0007669"/>
    <property type="project" value="UniProtKB-EC"/>
</dbReference>
<dbReference type="InterPro" id="IPR054593">
    <property type="entry name" value="Beta-mannosidase-like_N2"/>
</dbReference>
<evidence type="ECO:0000259" key="7">
    <source>
        <dbReference type="Pfam" id="PF00703"/>
    </source>
</evidence>
<evidence type="ECO:0000256" key="6">
    <source>
        <dbReference type="SAM" id="MobiDB-lite"/>
    </source>
</evidence>
<dbReference type="RefSeq" id="WP_088390212.1">
    <property type="nucleotide sequence ID" value="NZ_MXPU01000001.1"/>
</dbReference>
<reference evidence="9 10" key="1">
    <citation type="submission" date="2017-03" db="EMBL/GenBank/DDBJ databases">
        <title>Genome of strain Rhizobium sp. CNPSo 668.</title>
        <authorList>
            <person name="Ribeiro R."/>
        </authorList>
    </citation>
    <scope>NUCLEOTIDE SEQUENCE [LARGE SCALE GENOMIC DNA]</scope>
    <source>
        <strain evidence="9 10">CNPSo 668</strain>
    </source>
</reference>
<dbReference type="InterPro" id="IPR006102">
    <property type="entry name" value="Ig-like_GH2"/>
</dbReference>
<dbReference type="InterPro" id="IPR013783">
    <property type="entry name" value="Ig-like_fold"/>
</dbReference>
<comment type="catalytic activity">
    <reaction evidence="1">
        <text>Hydrolysis of terminal, non-reducing beta-D-mannose residues in beta-D-mannosides.</text>
        <dbReference type="EC" id="3.2.1.25"/>
    </reaction>
</comment>
<feature type="region of interest" description="Disordered" evidence="6">
    <location>
        <begin position="818"/>
        <end position="847"/>
    </location>
</feature>
<evidence type="ECO:0000313" key="10">
    <source>
        <dbReference type="Proteomes" id="UP000197269"/>
    </source>
</evidence>
<evidence type="ECO:0000259" key="8">
    <source>
        <dbReference type="Pfam" id="PF22666"/>
    </source>
</evidence>
<dbReference type="Gene3D" id="2.60.40.10">
    <property type="entry name" value="Immunoglobulins"/>
    <property type="match status" value="1"/>
</dbReference>
<dbReference type="Pfam" id="PF22666">
    <property type="entry name" value="Glyco_hydro_2_N2"/>
    <property type="match status" value="1"/>
</dbReference>
<dbReference type="Proteomes" id="UP000197269">
    <property type="component" value="Unassembled WGS sequence"/>
</dbReference>
<protein>
    <recommendedName>
        <fullName evidence="3">beta-mannosidase</fullName>
        <ecNumber evidence="3">3.2.1.25</ecNumber>
    </recommendedName>
</protein>